<organism evidence="1 2">
    <name type="scientific">Xanthomonas citri pv. sesbaniae</name>
    <dbReference type="NCBI Taxonomy" id="473425"/>
    <lineage>
        <taxon>Bacteria</taxon>
        <taxon>Pseudomonadati</taxon>
        <taxon>Pseudomonadota</taxon>
        <taxon>Gammaproteobacteria</taxon>
        <taxon>Lysobacterales</taxon>
        <taxon>Lysobacteraceae</taxon>
        <taxon>Xanthomonas</taxon>
    </lineage>
</organism>
<evidence type="ECO:0000313" key="2">
    <source>
        <dbReference type="Proteomes" id="UP000825388"/>
    </source>
</evidence>
<protein>
    <recommendedName>
        <fullName evidence="3">Phage Gp37/Gp68 family protein</fullName>
    </recommendedName>
</protein>
<evidence type="ECO:0000313" key="1">
    <source>
        <dbReference type="EMBL" id="MBZ3926357.1"/>
    </source>
</evidence>
<comment type="caution">
    <text evidence="1">The sequence shown here is derived from an EMBL/GenBank/DDBJ whole genome shotgun (WGS) entry which is preliminary data.</text>
</comment>
<accession>A0AAW4RQ94</accession>
<gene>
    <name evidence="1" type="ORF">Xseb_02540</name>
</gene>
<dbReference type="AlphaFoldDB" id="A0AAW4RQ94"/>
<dbReference type="Proteomes" id="UP000825388">
    <property type="component" value="Unassembled WGS sequence"/>
</dbReference>
<dbReference type="RefSeq" id="WP_089111771.1">
    <property type="nucleotide sequence ID" value="NZ_LOKL01000158.1"/>
</dbReference>
<evidence type="ECO:0008006" key="3">
    <source>
        <dbReference type="Google" id="ProtNLM"/>
    </source>
</evidence>
<name>A0AAW4RQ94_XANCI</name>
<dbReference type="InterPro" id="IPR011101">
    <property type="entry name" value="DUF5131"/>
</dbReference>
<dbReference type="Pfam" id="PF07505">
    <property type="entry name" value="DUF5131"/>
    <property type="match status" value="1"/>
</dbReference>
<reference evidence="1" key="1">
    <citation type="submission" date="2015-12" db="EMBL/GenBank/DDBJ databases">
        <authorList>
            <person name="Bansal K."/>
            <person name="Midha S."/>
            <person name="Patil P.B."/>
        </authorList>
    </citation>
    <scope>NUCLEOTIDE SEQUENCE</scope>
    <source>
        <strain evidence="1">LMG867</strain>
    </source>
</reference>
<dbReference type="EMBL" id="LOKL01000158">
    <property type="protein sequence ID" value="MBZ3926357.1"/>
    <property type="molecule type" value="Genomic_DNA"/>
</dbReference>
<proteinExistence type="predicted"/>
<sequence>MAAISTIEWTDATFNPWIGCTRVSPACDHCYAAGSTPTRALGVAWGAGQPRRRTSSGNWAQPLRWNAQHDDFFAEYGRRRRVFCASLADVFDNEVDPHWRIDLLELIAATPNLDWLLLTKRIGNAERLLDEALDVMSHGLTRWRDAPWPNVWLGATICNQTAADRDIPKLLRVPAAVRFLSMEPLLSPVDIAWALGHRICIAEGYLRRGHFSPGLELLRPLDWVIVGGESGPQARPMHPDWARGLRDQCEVAGVPFLFKQWGEWVPGSGIDFMTRGGKRMDVYTTEFGELIRVGKKTAGRLLDGVEYTRFPEVRYAS</sequence>